<dbReference type="AlphaFoldDB" id="A0A9W9XSJ8"/>
<keyword evidence="2" id="KW-1185">Reference proteome</keyword>
<protein>
    <submittedName>
        <fullName evidence="1">Uncharacterized protein</fullName>
    </submittedName>
</protein>
<accession>A0A9W9XSJ8</accession>
<name>A0A9W9XSJ8_9EURO</name>
<dbReference type="EMBL" id="JAPWDS010000003">
    <property type="protein sequence ID" value="KAJ5502585.1"/>
    <property type="molecule type" value="Genomic_DNA"/>
</dbReference>
<sequence>MTIVVACSSQPSPARFRPKIGCVAIRSWTGKVFKSWRLTPVVLAIEVDASGTTYNILHDQYLILHIIPAGAIIARRAWMVTRGLEPAAPTENNSSWCLL</sequence>
<organism evidence="1 2">
    <name type="scientific">Penicillium fimorum</name>
    <dbReference type="NCBI Taxonomy" id="1882269"/>
    <lineage>
        <taxon>Eukaryota</taxon>
        <taxon>Fungi</taxon>
        <taxon>Dikarya</taxon>
        <taxon>Ascomycota</taxon>
        <taxon>Pezizomycotina</taxon>
        <taxon>Eurotiomycetes</taxon>
        <taxon>Eurotiomycetidae</taxon>
        <taxon>Eurotiales</taxon>
        <taxon>Aspergillaceae</taxon>
        <taxon>Penicillium</taxon>
    </lineage>
</organism>
<comment type="caution">
    <text evidence="1">The sequence shown here is derived from an EMBL/GenBank/DDBJ whole genome shotgun (WGS) entry which is preliminary data.</text>
</comment>
<reference evidence="1" key="2">
    <citation type="journal article" date="2023" name="IMA Fungus">
        <title>Comparative genomic study of the Penicillium genus elucidates a diverse pangenome and 15 lateral gene transfer events.</title>
        <authorList>
            <person name="Petersen C."/>
            <person name="Sorensen T."/>
            <person name="Nielsen M.R."/>
            <person name="Sondergaard T.E."/>
            <person name="Sorensen J.L."/>
            <person name="Fitzpatrick D.A."/>
            <person name="Frisvad J.C."/>
            <person name="Nielsen K.L."/>
        </authorList>
    </citation>
    <scope>NUCLEOTIDE SEQUENCE</scope>
    <source>
        <strain evidence="1">IBT 29495</strain>
    </source>
</reference>
<gene>
    <name evidence="1" type="ORF">N7463_005459</name>
</gene>
<proteinExistence type="predicted"/>
<evidence type="ECO:0000313" key="1">
    <source>
        <dbReference type="EMBL" id="KAJ5502585.1"/>
    </source>
</evidence>
<evidence type="ECO:0000313" key="2">
    <source>
        <dbReference type="Proteomes" id="UP001149954"/>
    </source>
</evidence>
<dbReference type="OrthoDB" id="88561at2759"/>
<reference evidence="1" key="1">
    <citation type="submission" date="2022-12" db="EMBL/GenBank/DDBJ databases">
        <authorList>
            <person name="Petersen C."/>
        </authorList>
    </citation>
    <scope>NUCLEOTIDE SEQUENCE</scope>
    <source>
        <strain evidence="1">IBT 29495</strain>
    </source>
</reference>
<dbReference type="Proteomes" id="UP001149954">
    <property type="component" value="Unassembled WGS sequence"/>
</dbReference>